<evidence type="ECO:0000313" key="2">
    <source>
        <dbReference type="EMBL" id="KAK6726428.1"/>
    </source>
</evidence>
<sequence length="176" mass="19488">MLNRSDAPFSTGYDHIEMQSARNSSPTSVDIEISSDIHYNDFSPVLGKFGAPKCRCTSSLISLLAMCVGLVVFSTGLCFIIFFDQEILFFPPGITLSGIGILLLVIGCVFWISEFMCNDCLTDVAVKLREAPIKNAQKRREERLRSAASTRNGSRISVNSRTNLHSVQSLPSQIRY</sequence>
<reference evidence="2 3" key="1">
    <citation type="submission" date="2023-08" db="EMBL/GenBank/DDBJ databases">
        <title>A Necator americanus chromosomal reference genome.</title>
        <authorList>
            <person name="Ilik V."/>
            <person name="Petrzelkova K.J."/>
            <person name="Pardy F."/>
            <person name="Fuh T."/>
            <person name="Niatou-Singa F.S."/>
            <person name="Gouil Q."/>
            <person name="Baker L."/>
            <person name="Ritchie M.E."/>
            <person name="Jex A.R."/>
            <person name="Gazzola D."/>
            <person name="Li H."/>
            <person name="Toshio Fujiwara R."/>
            <person name="Zhan B."/>
            <person name="Aroian R.V."/>
            <person name="Pafco B."/>
            <person name="Schwarz E.M."/>
        </authorList>
    </citation>
    <scope>NUCLEOTIDE SEQUENCE [LARGE SCALE GENOMIC DNA]</scope>
    <source>
        <strain evidence="2 3">Aroian</strain>
        <tissue evidence="2">Whole animal</tissue>
    </source>
</reference>
<keyword evidence="1" id="KW-0472">Membrane</keyword>
<proteinExistence type="predicted"/>
<dbReference type="Proteomes" id="UP001303046">
    <property type="component" value="Unassembled WGS sequence"/>
</dbReference>
<feature type="transmembrane region" description="Helical" evidence="1">
    <location>
        <begin position="89"/>
        <end position="112"/>
    </location>
</feature>
<name>A0ABR1BMD1_NECAM</name>
<evidence type="ECO:0000313" key="3">
    <source>
        <dbReference type="Proteomes" id="UP001303046"/>
    </source>
</evidence>
<keyword evidence="1" id="KW-1133">Transmembrane helix</keyword>
<accession>A0ABR1BMD1</accession>
<gene>
    <name evidence="2" type="primary">Necator_chrI.g752</name>
    <name evidence="2" type="ORF">RB195_004630</name>
</gene>
<keyword evidence="3" id="KW-1185">Reference proteome</keyword>
<dbReference type="EMBL" id="JAVFWL010000001">
    <property type="protein sequence ID" value="KAK6726428.1"/>
    <property type="molecule type" value="Genomic_DNA"/>
</dbReference>
<comment type="caution">
    <text evidence="2">The sequence shown here is derived from an EMBL/GenBank/DDBJ whole genome shotgun (WGS) entry which is preliminary data.</text>
</comment>
<evidence type="ECO:0000256" key="1">
    <source>
        <dbReference type="SAM" id="Phobius"/>
    </source>
</evidence>
<organism evidence="2 3">
    <name type="scientific">Necator americanus</name>
    <name type="common">Human hookworm</name>
    <dbReference type="NCBI Taxonomy" id="51031"/>
    <lineage>
        <taxon>Eukaryota</taxon>
        <taxon>Metazoa</taxon>
        <taxon>Ecdysozoa</taxon>
        <taxon>Nematoda</taxon>
        <taxon>Chromadorea</taxon>
        <taxon>Rhabditida</taxon>
        <taxon>Rhabditina</taxon>
        <taxon>Rhabditomorpha</taxon>
        <taxon>Strongyloidea</taxon>
        <taxon>Ancylostomatidae</taxon>
        <taxon>Bunostominae</taxon>
        <taxon>Necator</taxon>
    </lineage>
</organism>
<keyword evidence="1" id="KW-0812">Transmembrane</keyword>
<feature type="transmembrane region" description="Helical" evidence="1">
    <location>
        <begin position="60"/>
        <end position="83"/>
    </location>
</feature>
<protein>
    <submittedName>
        <fullName evidence="2">Uncharacterized protein</fullName>
    </submittedName>
</protein>